<evidence type="ECO:0000313" key="2">
    <source>
        <dbReference type="Proteomes" id="UP000790709"/>
    </source>
</evidence>
<dbReference type="EMBL" id="MU266419">
    <property type="protein sequence ID" value="KAH7924653.1"/>
    <property type="molecule type" value="Genomic_DNA"/>
</dbReference>
<gene>
    <name evidence="1" type="ORF">BV22DRAFT_1012842</name>
</gene>
<accession>A0ACB8BJD3</accession>
<proteinExistence type="predicted"/>
<feature type="non-terminal residue" evidence="1">
    <location>
        <position position="1"/>
    </location>
</feature>
<evidence type="ECO:0000313" key="1">
    <source>
        <dbReference type="EMBL" id="KAH7924653.1"/>
    </source>
</evidence>
<organism evidence="1 2">
    <name type="scientific">Leucogyrophana mollusca</name>
    <dbReference type="NCBI Taxonomy" id="85980"/>
    <lineage>
        <taxon>Eukaryota</taxon>
        <taxon>Fungi</taxon>
        <taxon>Dikarya</taxon>
        <taxon>Basidiomycota</taxon>
        <taxon>Agaricomycotina</taxon>
        <taxon>Agaricomycetes</taxon>
        <taxon>Agaricomycetidae</taxon>
        <taxon>Boletales</taxon>
        <taxon>Boletales incertae sedis</taxon>
        <taxon>Leucogyrophana</taxon>
    </lineage>
</organism>
<name>A0ACB8BJD3_9AGAM</name>
<dbReference type="Proteomes" id="UP000790709">
    <property type="component" value="Unassembled WGS sequence"/>
</dbReference>
<comment type="caution">
    <text evidence="1">The sequence shown here is derived from an EMBL/GenBank/DDBJ whole genome shotgun (WGS) entry which is preliminary data.</text>
</comment>
<keyword evidence="2" id="KW-1185">Reference proteome</keyword>
<reference evidence="1" key="1">
    <citation type="journal article" date="2021" name="New Phytol.">
        <title>Evolutionary innovations through gain and loss of genes in the ectomycorrhizal Boletales.</title>
        <authorList>
            <person name="Wu G."/>
            <person name="Miyauchi S."/>
            <person name="Morin E."/>
            <person name="Kuo A."/>
            <person name="Drula E."/>
            <person name="Varga T."/>
            <person name="Kohler A."/>
            <person name="Feng B."/>
            <person name="Cao Y."/>
            <person name="Lipzen A."/>
            <person name="Daum C."/>
            <person name="Hundley H."/>
            <person name="Pangilinan J."/>
            <person name="Johnson J."/>
            <person name="Barry K."/>
            <person name="LaButti K."/>
            <person name="Ng V."/>
            <person name="Ahrendt S."/>
            <person name="Min B."/>
            <person name="Choi I.G."/>
            <person name="Park H."/>
            <person name="Plett J.M."/>
            <person name="Magnuson J."/>
            <person name="Spatafora J.W."/>
            <person name="Nagy L.G."/>
            <person name="Henrissat B."/>
            <person name="Grigoriev I.V."/>
            <person name="Yang Z.L."/>
            <person name="Xu J."/>
            <person name="Martin F.M."/>
        </authorList>
    </citation>
    <scope>NUCLEOTIDE SEQUENCE</scope>
    <source>
        <strain evidence="1">KUC20120723A-06</strain>
    </source>
</reference>
<protein>
    <submittedName>
        <fullName evidence="1">Uncharacterized protein</fullName>
    </submittedName>
</protein>
<sequence>TKPSSPAECYSLEAVYLAWLLRDAQGAEYVKQARELGLAVGFVSAIERKTVVEWLEGRALDQTQDSPTKRCYVSYPQDVEVVKWIRENQVELRDRNTVLRGVKANNFPPLRTAYADKLKKLKET</sequence>